<dbReference type="PANTHER" id="PTHR45620:SF6">
    <property type="entry name" value="GROWTH HORMONE-RELEASING HORMONE-LIKE PEPTIDE RECEPTOR"/>
    <property type="match status" value="1"/>
</dbReference>
<name>A0A9Q0DXC4_9TELE</name>
<gene>
    <name evidence="5" type="ORF">NHX12_004745</name>
</gene>
<keyword evidence="3" id="KW-1133">Transmembrane helix</keyword>
<evidence type="ECO:0000313" key="5">
    <source>
        <dbReference type="EMBL" id="KAJ3595441.1"/>
    </source>
</evidence>
<dbReference type="Gene3D" id="1.20.1070.10">
    <property type="entry name" value="Rhodopsin 7-helix transmembrane proteins"/>
    <property type="match status" value="1"/>
</dbReference>
<keyword evidence="6" id="KW-1185">Reference proteome</keyword>
<reference evidence="5" key="1">
    <citation type="submission" date="2022-07" db="EMBL/GenBank/DDBJ databases">
        <title>Chromosome-level genome of Muraenolepis orangiensis.</title>
        <authorList>
            <person name="Kim J."/>
        </authorList>
    </citation>
    <scope>NUCLEOTIDE SEQUENCE</scope>
    <source>
        <strain evidence="5">KU_S4_2022</strain>
        <tissue evidence="5">Muscle</tissue>
    </source>
</reference>
<dbReference type="AlphaFoldDB" id="A0A9Q0DXC4"/>
<dbReference type="InterPro" id="IPR000832">
    <property type="entry name" value="GPCR_2_secretin-like"/>
</dbReference>
<dbReference type="GO" id="GO:0007188">
    <property type="term" value="P:adenylate cyclase-modulating G protein-coupled receptor signaling pathway"/>
    <property type="evidence" value="ECO:0007669"/>
    <property type="project" value="TreeGrafter"/>
</dbReference>
<evidence type="ECO:0000256" key="4">
    <source>
        <dbReference type="ARBA" id="ARBA00023136"/>
    </source>
</evidence>
<proteinExistence type="predicted"/>
<dbReference type="GO" id="GO:0005886">
    <property type="term" value="C:plasma membrane"/>
    <property type="evidence" value="ECO:0007669"/>
    <property type="project" value="TreeGrafter"/>
</dbReference>
<protein>
    <submittedName>
        <fullName evidence="5">Uncharacterized protein</fullName>
    </submittedName>
</protein>
<dbReference type="Pfam" id="PF00002">
    <property type="entry name" value="7tm_2"/>
    <property type="match status" value="1"/>
</dbReference>
<dbReference type="GO" id="GO:0017046">
    <property type="term" value="F:peptide hormone binding"/>
    <property type="evidence" value="ECO:0007669"/>
    <property type="project" value="TreeGrafter"/>
</dbReference>
<organism evidence="5 6">
    <name type="scientific">Muraenolepis orangiensis</name>
    <name type="common">Patagonian moray cod</name>
    <dbReference type="NCBI Taxonomy" id="630683"/>
    <lineage>
        <taxon>Eukaryota</taxon>
        <taxon>Metazoa</taxon>
        <taxon>Chordata</taxon>
        <taxon>Craniata</taxon>
        <taxon>Vertebrata</taxon>
        <taxon>Euteleostomi</taxon>
        <taxon>Actinopterygii</taxon>
        <taxon>Neopterygii</taxon>
        <taxon>Teleostei</taxon>
        <taxon>Neoteleostei</taxon>
        <taxon>Acanthomorphata</taxon>
        <taxon>Zeiogadaria</taxon>
        <taxon>Gadariae</taxon>
        <taxon>Gadiformes</taxon>
        <taxon>Muraenolepidoidei</taxon>
        <taxon>Muraenolepididae</taxon>
        <taxon>Muraenolepis</taxon>
    </lineage>
</organism>
<accession>A0A9Q0DXC4</accession>
<evidence type="ECO:0000256" key="1">
    <source>
        <dbReference type="ARBA" id="ARBA00004141"/>
    </source>
</evidence>
<sequence>MYAPGRRTRQCPRVRRSEQVLALKTVKGRTSFSLLANSSWLLVEGMYLQTLLALTFISQRKYFRWYVLIGWVYDSSQSPRVIPFPEDTMKVFSGDEEENALRDEMR</sequence>
<dbReference type="EMBL" id="JANIIK010000111">
    <property type="protein sequence ID" value="KAJ3595441.1"/>
    <property type="molecule type" value="Genomic_DNA"/>
</dbReference>
<dbReference type="Proteomes" id="UP001148018">
    <property type="component" value="Unassembled WGS sequence"/>
</dbReference>
<comment type="caution">
    <text evidence="5">The sequence shown here is derived from an EMBL/GenBank/DDBJ whole genome shotgun (WGS) entry which is preliminary data.</text>
</comment>
<comment type="subcellular location">
    <subcellularLocation>
        <location evidence="1">Membrane</location>
        <topology evidence="1">Multi-pass membrane protein</topology>
    </subcellularLocation>
</comment>
<evidence type="ECO:0000256" key="2">
    <source>
        <dbReference type="ARBA" id="ARBA00022692"/>
    </source>
</evidence>
<dbReference type="GO" id="GO:0008528">
    <property type="term" value="F:G protein-coupled peptide receptor activity"/>
    <property type="evidence" value="ECO:0007669"/>
    <property type="project" value="TreeGrafter"/>
</dbReference>
<evidence type="ECO:0000256" key="3">
    <source>
        <dbReference type="ARBA" id="ARBA00022989"/>
    </source>
</evidence>
<dbReference type="OrthoDB" id="5967113at2759"/>
<keyword evidence="2" id="KW-0812">Transmembrane</keyword>
<dbReference type="PANTHER" id="PTHR45620">
    <property type="entry name" value="PDF RECEPTOR-LIKE PROTEIN-RELATED"/>
    <property type="match status" value="1"/>
</dbReference>
<dbReference type="InterPro" id="IPR050332">
    <property type="entry name" value="GPCR_2"/>
</dbReference>
<keyword evidence="4" id="KW-0472">Membrane</keyword>
<evidence type="ECO:0000313" key="6">
    <source>
        <dbReference type="Proteomes" id="UP001148018"/>
    </source>
</evidence>